<protein>
    <recommendedName>
        <fullName evidence="3">DUF7577 domain-containing protein</fullName>
    </recommendedName>
</protein>
<feature type="transmembrane region" description="Helical" evidence="2">
    <location>
        <begin position="6"/>
        <end position="25"/>
    </location>
</feature>
<feature type="compositionally biased region" description="Basic and acidic residues" evidence="1">
    <location>
        <begin position="57"/>
        <end position="68"/>
    </location>
</feature>
<keyword evidence="2" id="KW-0472">Membrane</keyword>
<name>A0A202EAS3_9EURY</name>
<organism evidence="4 5">
    <name type="scientific">Natronolimnobius baerhuensis</name>
    <dbReference type="NCBI Taxonomy" id="253108"/>
    <lineage>
        <taxon>Archaea</taxon>
        <taxon>Methanobacteriati</taxon>
        <taxon>Methanobacteriota</taxon>
        <taxon>Stenosarchaea group</taxon>
        <taxon>Halobacteria</taxon>
        <taxon>Halobacteriales</taxon>
        <taxon>Natrialbaceae</taxon>
        <taxon>Natronolimnobius</taxon>
    </lineage>
</organism>
<proteinExistence type="predicted"/>
<dbReference type="Pfam" id="PF24463">
    <property type="entry name" value="DUF7577"/>
    <property type="match status" value="1"/>
</dbReference>
<dbReference type="EMBL" id="MWPH01000001">
    <property type="protein sequence ID" value="OVE85268.1"/>
    <property type="molecule type" value="Genomic_DNA"/>
</dbReference>
<evidence type="ECO:0000313" key="5">
    <source>
        <dbReference type="Proteomes" id="UP000196084"/>
    </source>
</evidence>
<evidence type="ECO:0000256" key="2">
    <source>
        <dbReference type="SAM" id="Phobius"/>
    </source>
</evidence>
<evidence type="ECO:0000313" key="4">
    <source>
        <dbReference type="EMBL" id="OVE85268.1"/>
    </source>
</evidence>
<feature type="compositionally biased region" description="Polar residues" evidence="1">
    <location>
        <begin position="36"/>
        <end position="55"/>
    </location>
</feature>
<feature type="compositionally biased region" description="Basic and acidic residues" evidence="1">
    <location>
        <begin position="78"/>
        <end position="88"/>
    </location>
</feature>
<dbReference type="OrthoDB" id="330661at2157"/>
<sequence length="115" mass="13247">MELWGWLIGYVLLFACLHLGLYYVYVRRESDHGDATDQSQTPSLTDPNRMQSQTAPRADRYPPRPEEYGDRDEPDESAPDRSLEGETIRCPHCGATNAADPTYTYCWRCISMLRQ</sequence>
<feature type="region of interest" description="Disordered" evidence="1">
    <location>
        <begin position="32"/>
        <end position="88"/>
    </location>
</feature>
<evidence type="ECO:0000256" key="1">
    <source>
        <dbReference type="SAM" id="MobiDB-lite"/>
    </source>
</evidence>
<dbReference type="RefSeq" id="WP_054862272.1">
    <property type="nucleotide sequence ID" value="NZ_MWPH01000001.1"/>
</dbReference>
<accession>A0A202EAS3</accession>
<comment type="caution">
    <text evidence="4">The sequence shown here is derived from an EMBL/GenBank/DDBJ whole genome shotgun (WGS) entry which is preliminary data.</text>
</comment>
<dbReference type="InterPro" id="IPR055999">
    <property type="entry name" value="DUF7577"/>
</dbReference>
<keyword evidence="5" id="KW-1185">Reference proteome</keyword>
<evidence type="ECO:0000259" key="3">
    <source>
        <dbReference type="Pfam" id="PF24463"/>
    </source>
</evidence>
<reference evidence="4 5" key="1">
    <citation type="submission" date="2017-02" db="EMBL/GenBank/DDBJ databases">
        <title>Natronthermophilus aegyptiacus gen. nov.,sp. nov., an aerobic, extremely halophilic alkalithermophilic archaeon isolated from the athalassohaline Wadi An Natrun, Egypt.</title>
        <authorList>
            <person name="Zhao B."/>
        </authorList>
    </citation>
    <scope>NUCLEOTIDE SEQUENCE [LARGE SCALE GENOMIC DNA]</scope>
    <source>
        <strain evidence="4 5">CGMCC 1.3597</strain>
    </source>
</reference>
<dbReference type="AlphaFoldDB" id="A0A202EAS3"/>
<keyword evidence="2" id="KW-0812">Transmembrane</keyword>
<keyword evidence="2" id="KW-1133">Transmembrane helix</keyword>
<dbReference type="Proteomes" id="UP000196084">
    <property type="component" value="Unassembled WGS sequence"/>
</dbReference>
<feature type="domain" description="DUF7577" evidence="3">
    <location>
        <begin position="86"/>
        <end position="114"/>
    </location>
</feature>
<gene>
    <name evidence="4" type="ORF">B2G88_00085</name>
</gene>